<proteinExistence type="predicted"/>
<reference evidence="1 2" key="1">
    <citation type="submission" date="2015-04" db="EMBL/GenBank/DDBJ databases">
        <title>Complete genome sequence of Schizopora paradoxa KUC8140, a cosmopolitan wood degrader in East Asia.</title>
        <authorList>
            <consortium name="DOE Joint Genome Institute"/>
            <person name="Min B."/>
            <person name="Park H."/>
            <person name="Jang Y."/>
            <person name="Kim J.-J."/>
            <person name="Kim K.H."/>
            <person name="Pangilinan J."/>
            <person name="Lipzen A."/>
            <person name="Riley R."/>
            <person name="Grigoriev I.V."/>
            <person name="Spatafora J.W."/>
            <person name="Choi I.-G."/>
        </authorList>
    </citation>
    <scope>NUCLEOTIDE SEQUENCE [LARGE SCALE GENOMIC DNA]</scope>
    <source>
        <strain evidence="1 2">KUC8140</strain>
    </source>
</reference>
<keyword evidence="2" id="KW-1185">Reference proteome</keyword>
<organism evidence="1 2">
    <name type="scientific">Schizopora paradoxa</name>
    <dbReference type="NCBI Taxonomy" id="27342"/>
    <lineage>
        <taxon>Eukaryota</taxon>
        <taxon>Fungi</taxon>
        <taxon>Dikarya</taxon>
        <taxon>Basidiomycota</taxon>
        <taxon>Agaricomycotina</taxon>
        <taxon>Agaricomycetes</taxon>
        <taxon>Hymenochaetales</taxon>
        <taxon>Schizoporaceae</taxon>
        <taxon>Schizopora</taxon>
    </lineage>
</organism>
<dbReference type="AlphaFoldDB" id="A0A0H2RIT4"/>
<accession>A0A0H2RIT4</accession>
<name>A0A0H2RIT4_9AGAM</name>
<gene>
    <name evidence="1" type="ORF">SCHPADRAFT_457893</name>
</gene>
<evidence type="ECO:0000313" key="1">
    <source>
        <dbReference type="EMBL" id="KLO11749.1"/>
    </source>
</evidence>
<dbReference type="EMBL" id="KQ085993">
    <property type="protein sequence ID" value="KLO11749.1"/>
    <property type="molecule type" value="Genomic_DNA"/>
</dbReference>
<sequence length="170" mass="18996">MLEGLFSRISTCVQLRSNEHPQRSPTMIAPSSSCTKESFKAKDSVSILPPVGLCRKTSSFPRRARIRMIARASPTRGEWINSTMHVSKCMLKETGVSFSDIHAKRVSLKVYFLPPVPEVVWVQAREAVNFAMLKAEAGRFGSSRHPRPAGQNSQSYSPLWNSYISSRTIP</sequence>
<dbReference type="InParanoid" id="A0A0H2RIT4"/>
<dbReference type="Proteomes" id="UP000053477">
    <property type="component" value="Unassembled WGS sequence"/>
</dbReference>
<protein>
    <submittedName>
        <fullName evidence="1">Uncharacterized protein</fullName>
    </submittedName>
</protein>
<evidence type="ECO:0000313" key="2">
    <source>
        <dbReference type="Proteomes" id="UP000053477"/>
    </source>
</evidence>